<keyword evidence="2" id="KW-1185">Reference proteome</keyword>
<sequence>MPPRASLLNHEDTSLEDFRTSDVIFGTRGNGGNSSFLLRLEETADHYSRLSKYEKMECIKTIIADWHGRFFIITPDGSCSQVYDFEAPPSSKLYTSVRRMMNYVIKKKSATSTSQGRQRVTNSRERKRLRRIKVLERVPVHHVQVQDYSEDEASDISVGYEEQTHDLRPQPSFAVRRIAKLEDSAVHALVSLLRCAQD</sequence>
<evidence type="ECO:0000313" key="1">
    <source>
        <dbReference type="EMBL" id="CAJ1960144.1"/>
    </source>
</evidence>
<organism evidence="1 2">
    <name type="scientific">Cylindrotheca closterium</name>
    <dbReference type="NCBI Taxonomy" id="2856"/>
    <lineage>
        <taxon>Eukaryota</taxon>
        <taxon>Sar</taxon>
        <taxon>Stramenopiles</taxon>
        <taxon>Ochrophyta</taxon>
        <taxon>Bacillariophyta</taxon>
        <taxon>Bacillariophyceae</taxon>
        <taxon>Bacillariophycidae</taxon>
        <taxon>Bacillariales</taxon>
        <taxon>Bacillariaceae</taxon>
        <taxon>Cylindrotheca</taxon>
    </lineage>
</organism>
<protein>
    <submittedName>
        <fullName evidence="1">Uncharacterized protein</fullName>
    </submittedName>
</protein>
<reference evidence="1" key="1">
    <citation type="submission" date="2023-08" db="EMBL/GenBank/DDBJ databases">
        <authorList>
            <person name="Audoor S."/>
            <person name="Bilcke G."/>
        </authorList>
    </citation>
    <scope>NUCLEOTIDE SEQUENCE</scope>
</reference>
<dbReference type="EMBL" id="CAKOGP040002047">
    <property type="protein sequence ID" value="CAJ1960144.1"/>
    <property type="molecule type" value="Genomic_DNA"/>
</dbReference>
<gene>
    <name evidence="1" type="ORF">CYCCA115_LOCUS18560</name>
</gene>
<comment type="caution">
    <text evidence="1">The sequence shown here is derived from an EMBL/GenBank/DDBJ whole genome shotgun (WGS) entry which is preliminary data.</text>
</comment>
<proteinExistence type="predicted"/>
<dbReference type="AlphaFoldDB" id="A0AAD2G2D6"/>
<evidence type="ECO:0000313" key="2">
    <source>
        <dbReference type="Proteomes" id="UP001295423"/>
    </source>
</evidence>
<name>A0AAD2G2D6_9STRA</name>
<dbReference type="Proteomes" id="UP001295423">
    <property type="component" value="Unassembled WGS sequence"/>
</dbReference>
<accession>A0AAD2G2D6</accession>